<keyword evidence="5" id="KW-0472">Membrane</keyword>
<evidence type="ECO:0000313" key="7">
    <source>
        <dbReference type="EMBL" id="AWA44733.1"/>
    </source>
</evidence>
<feature type="domain" description="RING-CH-type" evidence="6">
    <location>
        <begin position="218"/>
        <end position="284"/>
    </location>
</feature>
<dbReference type="Gene3D" id="3.30.40.10">
    <property type="entry name" value="Zinc/RING finger domain, C3HC4 (zinc finger)"/>
    <property type="match status" value="1"/>
</dbReference>
<keyword evidence="5" id="KW-1133">Transmembrane helix</keyword>
<evidence type="ECO:0000259" key="6">
    <source>
        <dbReference type="PROSITE" id="PS51292"/>
    </source>
</evidence>
<evidence type="ECO:0000256" key="1">
    <source>
        <dbReference type="ARBA" id="ARBA00022723"/>
    </source>
</evidence>
<evidence type="ECO:0000256" key="3">
    <source>
        <dbReference type="ARBA" id="ARBA00022833"/>
    </source>
</evidence>
<feature type="region of interest" description="Disordered" evidence="4">
    <location>
        <begin position="121"/>
        <end position="151"/>
    </location>
</feature>
<organism evidence="7">
    <name type="scientific">Saccharum spontaneum</name>
    <name type="common">Wild sugarcane</name>
    <dbReference type="NCBI Taxonomy" id="62335"/>
    <lineage>
        <taxon>Eukaryota</taxon>
        <taxon>Viridiplantae</taxon>
        <taxon>Streptophyta</taxon>
        <taxon>Embryophyta</taxon>
        <taxon>Tracheophyta</taxon>
        <taxon>Spermatophyta</taxon>
        <taxon>Magnoliopsida</taxon>
        <taxon>Liliopsida</taxon>
        <taxon>Poales</taxon>
        <taxon>Poaceae</taxon>
        <taxon>PACMAD clade</taxon>
        <taxon>Panicoideae</taxon>
        <taxon>Andropogonodae</taxon>
        <taxon>Andropogoneae</taxon>
        <taxon>Saccharinae</taxon>
        <taxon>Saccharum</taxon>
        <taxon>Saccharum officinarum species complex</taxon>
    </lineage>
</organism>
<dbReference type="InterPro" id="IPR013083">
    <property type="entry name" value="Znf_RING/FYVE/PHD"/>
</dbReference>
<dbReference type="PANTHER" id="PTHR46214:SF30">
    <property type="entry name" value="OS01G0850200 PROTEIN"/>
    <property type="match status" value="1"/>
</dbReference>
<dbReference type="SMART" id="SM00744">
    <property type="entry name" value="RINGv"/>
    <property type="match status" value="1"/>
</dbReference>
<sequence length="345" mass="37004">MVAGSRLMLSRSRAEVVRWQRWRHFAVTVAQRSEASNNFTASELALCPRLFCFVLSAAAVHDHGSSRDNNLKIQSCSSQPPYLRLSVACAVSLVSLVAMVEQSAITAAAAVEPGVLERGRVSGGGRRLAGESSDEEEGSQRFSDAEDRSWHSHSRQGSALEGCISTSAPISCDAGAASAVGVDTATERARKSCVSECSLDLDDVVDLEAGLAEITKASPDKAERNCRICHLGLDSAAAESGAGIVLGCSCKADLSRAHKQCAETWFKIRGNKICEICGSTACNVAGFCDADFIEQWNESSNTAAAQATATEPRRFWQGHRFLNFLLACMVFAFVISWLFHFNVPG</sequence>
<proteinExistence type="predicted"/>
<evidence type="ECO:0000256" key="5">
    <source>
        <dbReference type="SAM" id="Phobius"/>
    </source>
</evidence>
<dbReference type="AlphaFoldDB" id="A0A678T4H7"/>
<dbReference type="SUPFAM" id="SSF57850">
    <property type="entry name" value="RING/U-box"/>
    <property type="match status" value="1"/>
</dbReference>
<dbReference type="PROSITE" id="PS51292">
    <property type="entry name" value="ZF_RING_CH"/>
    <property type="match status" value="1"/>
</dbReference>
<keyword evidence="2" id="KW-0863">Zinc-finger</keyword>
<keyword evidence="3" id="KW-0862">Zinc</keyword>
<gene>
    <name evidence="7" type="ORF">SS34H08_000009</name>
</gene>
<dbReference type="PANTHER" id="PTHR46214">
    <property type="entry name" value="ZINC FINGER, RING-CH-TYPE"/>
    <property type="match status" value="1"/>
</dbReference>
<reference evidence="7" key="1">
    <citation type="submission" date="2018-04" db="EMBL/GenBank/DDBJ databases">
        <title>Comparative Analysis of Homologous Sequences of Saccharum officinarum and Saccharum spontaneum Reveals Independent Polyploidization Events.</title>
        <authorList>
            <person name="Sharma A."/>
            <person name="Song J."/>
            <person name="Lin Q."/>
            <person name="Singh R."/>
            <person name="Ramos N."/>
            <person name="Wang K."/>
            <person name="Zhang J."/>
            <person name="Ming R."/>
            <person name="Yu Q."/>
        </authorList>
    </citation>
    <scope>NUCLEOTIDE SEQUENCE</scope>
</reference>
<protein>
    <recommendedName>
        <fullName evidence="6">RING-CH-type domain-containing protein</fullName>
    </recommendedName>
</protein>
<keyword evidence="5" id="KW-0812">Transmembrane</keyword>
<dbReference type="InterPro" id="IPR011016">
    <property type="entry name" value="Znf_RING-CH"/>
</dbReference>
<evidence type="ECO:0000256" key="4">
    <source>
        <dbReference type="SAM" id="MobiDB-lite"/>
    </source>
</evidence>
<accession>A0A678T4H7</accession>
<dbReference type="GO" id="GO:0008270">
    <property type="term" value="F:zinc ion binding"/>
    <property type="evidence" value="ECO:0007669"/>
    <property type="project" value="UniProtKB-KW"/>
</dbReference>
<dbReference type="Pfam" id="PF12906">
    <property type="entry name" value="RINGv"/>
    <property type="match status" value="1"/>
</dbReference>
<keyword evidence="1" id="KW-0479">Metal-binding</keyword>
<dbReference type="EMBL" id="MH182512">
    <property type="protein sequence ID" value="AWA44733.1"/>
    <property type="molecule type" value="Genomic_DNA"/>
</dbReference>
<evidence type="ECO:0000256" key="2">
    <source>
        <dbReference type="ARBA" id="ARBA00022771"/>
    </source>
</evidence>
<feature type="transmembrane region" description="Helical" evidence="5">
    <location>
        <begin position="321"/>
        <end position="339"/>
    </location>
</feature>
<name>A0A678T4H7_SACSP</name>